<evidence type="ECO:0008006" key="2">
    <source>
        <dbReference type="Google" id="ProtNLM"/>
    </source>
</evidence>
<gene>
    <name evidence="1" type="ORF">IBLFYP30_00525</name>
</gene>
<name>A0A6N3FPP2_9FIRM</name>
<dbReference type="RefSeq" id="WP_024037081.1">
    <property type="nucleotide sequence ID" value="NZ_CACRUE010000045.1"/>
</dbReference>
<dbReference type="AlphaFoldDB" id="A0A6N3FPP2"/>
<evidence type="ECO:0000313" key="1">
    <source>
        <dbReference type="EMBL" id="VYU54457.1"/>
    </source>
</evidence>
<accession>A0A6N3FPP2</accession>
<proteinExistence type="predicted"/>
<dbReference type="NCBIfam" id="NF040559">
    <property type="entry name" value="CAS_Csx20"/>
    <property type="match status" value="1"/>
</dbReference>
<dbReference type="InterPro" id="IPR049811">
    <property type="entry name" value="MJ1673-like_dom"/>
</dbReference>
<sequence length="131" mass="15494">MKNFIVLMSHDMSETQKNDAYENLKVTKIIEAPPEIKKIWGNIDPISDLDIKNLDKVILWINEISNEQDYILVQGEFGATFYIVDYCFKNNLIPVYATSVRRVEEIREGDKVLTNRVFVHEGYRKYIRYEK</sequence>
<reference evidence="1" key="1">
    <citation type="submission" date="2019-11" db="EMBL/GenBank/DDBJ databases">
        <authorList>
            <person name="Feng L."/>
        </authorList>
    </citation>
    <scope>NUCLEOTIDE SEQUENCE</scope>
    <source>
        <strain evidence="1">IbartlettiiLFYP30</strain>
    </source>
</reference>
<protein>
    <recommendedName>
        <fullName evidence="2">CRISPR-associated protein</fullName>
    </recommendedName>
</protein>
<organism evidence="1">
    <name type="scientific">Intestinibacter bartlettii</name>
    <dbReference type="NCBI Taxonomy" id="261299"/>
    <lineage>
        <taxon>Bacteria</taxon>
        <taxon>Bacillati</taxon>
        <taxon>Bacillota</taxon>
        <taxon>Clostridia</taxon>
        <taxon>Peptostreptococcales</taxon>
        <taxon>Peptostreptococcaceae</taxon>
        <taxon>Intestinibacter</taxon>
    </lineage>
</organism>
<dbReference type="EMBL" id="CACRUE010000045">
    <property type="protein sequence ID" value="VYU54457.1"/>
    <property type="molecule type" value="Genomic_DNA"/>
</dbReference>